<gene>
    <name evidence="2" type="ORF">FIBSPDRAFT_927897</name>
</gene>
<name>A0A166R5K4_9AGAM</name>
<keyword evidence="3" id="KW-1185">Reference proteome</keyword>
<dbReference type="PANTHER" id="PTHR43778">
    <property type="entry name" value="PYRUVATE CARBOXYLASE"/>
    <property type="match status" value="1"/>
</dbReference>
<dbReference type="GO" id="GO:0005737">
    <property type="term" value="C:cytoplasm"/>
    <property type="evidence" value="ECO:0007669"/>
    <property type="project" value="TreeGrafter"/>
</dbReference>
<dbReference type="InterPro" id="IPR011054">
    <property type="entry name" value="Rudment_hybrid_motif"/>
</dbReference>
<dbReference type="Gene3D" id="2.40.50.100">
    <property type="match status" value="1"/>
</dbReference>
<dbReference type="Gene3D" id="3.30.470.20">
    <property type="entry name" value="ATP-grasp fold, B domain"/>
    <property type="match status" value="1"/>
</dbReference>
<evidence type="ECO:0000313" key="3">
    <source>
        <dbReference type="Proteomes" id="UP000076532"/>
    </source>
</evidence>
<dbReference type="SUPFAM" id="SSF51230">
    <property type="entry name" value="Single hybrid motif"/>
    <property type="match status" value="1"/>
</dbReference>
<protein>
    <submittedName>
        <fullName evidence="2">Uncharacterized protein</fullName>
    </submittedName>
</protein>
<organism evidence="2 3">
    <name type="scientific">Athelia psychrophila</name>
    <dbReference type="NCBI Taxonomy" id="1759441"/>
    <lineage>
        <taxon>Eukaryota</taxon>
        <taxon>Fungi</taxon>
        <taxon>Dikarya</taxon>
        <taxon>Basidiomycota</taxon>
        <taxon>Agaricomycotina</taxon>
        <taxon>Agaricomycetes</taxon>
        <taxon>Agaricomycetidae</taxon>
        <taxon>Atheliales</taxon>
        <taxon>Atheliaceae</taxon>
        <taxon>Athelia</taxon>
    </lineage>
</organism>
<evidence type="ECO:0000256" key="1">
    <source>
        <dbReference type="SAM" id="MobiDB-lite"/>
    </source>
</evidence>
<feature type="compositionally biased region" description="Basic and acidic residues" evidence="1">
    <location>
        <begin position="59"/>
        <end position="68"/>
    </location>
</feature>
<dbReference type="OrthoDB" id="196847at2759"/>
<dbReference type="PANTHER" id="PTHR43778:SF2">
    <property type="entry name" value="PYRUVATE CARBOXYLASE, MITOCHONDRIAL"/>
    <property type="match status" value="1"/>
</dbReference>
<dbReference type="AlphaFoldDB" id="A0A166R5K4"/>
<dbReference type="SUPFAM" id="SSF51246">
    <property type="entry name" value="Rudiment single hybrid motif"/>
    <property type="match status" value="1"/>
</dbReference>
<dbReference type="EMBL" id="KV417506">
    <property type="protein sequence ID" value="KZP27930.1"/>
    <property type="molecule type" value="Genomic_DNA"/>
</dbReference>
<dbReference type="Proteomes" id="UP000076532">
    <property type="component" value="Unassembled WGS sequence"/>
</dbReference>
<dbReference type="GO" id="GO:0004736">
    <property type="term" value="F:pyruvate carboxylase activity"/>
    <property type="evidence" value="ECO:0007669"/>
    <property type="project" value="TreeGrafter"/>
</dbReference>
<sequence>MKVAREVRRVEDTVKEEITDQDLVRIQLLLGSSTTLAAFGLTTNAIGPAQGCATQLRRTAEDPAKDFHPPAASTPVPSRSPQGAEYVSIHCDSLLAKIVDLGEASQRAVRAPRETSTGNEKDAGVVKTDKVVLAGWWRAQIGERDNVIRIGTEVLKPRVGGLGIQEHQDTWEVTVTSASASASGSGSLPMQPGAISHLVFPAWNQYRRGHEEAHPDTRLHRARQLLHSPLRPAPTHLFARPLRVLAQAGPVVCQRLCHVDGKIIELHPAVLAESGMVAKGDTIVVQSVMKVECVVMAPRAGRVVRRGKPVEVGVVVWEGMLLAVVNSEELSKSRL</sequence>
<reference evidence="2 3" key="1">
    <citation type="journal article" date="2016" name="Mol. Biol. Evol.">
        <title>Comparative Genomics of Early-Diverging Mushroom-Forming Fungi Provides Insights into the Origins of Lignocellulose Decay Capabilities.</title>
        <authorList>
            <person name="Nagy L.G."/>
            <person name="Riley R."/>
            <person name="Tritt A."/>
            <person name="Adam C."/>
            <person name="Daum C."/>
            <person name="Floudas D."/>
            <person name="Sun H."/>
            <person name="Yadav J.S."/>
            <person name="Pangilinan J."/>
            <person name="Larsson K.H."/>
            <person name="Matsuura K."/>
            <person name="Barry K."/>
            <person name="Labutti K."/>
            <person name="Kuo R."/>
            <person name="Ohm R.A."/>
            <person name="Bhattacharya S.S."/>
            <person name="Shirouzu T."/>
            <person name="Yoshinaga Y."/>
            <person name="Martin F.M."/>
            <person name="Grigoriev I.V."/>
            <person name="Hibbett D.S."/>
        </authorList>
    </citation>
    <scope>NUCLEOTIDE SEQUENCE [LARGE SCALE GENOMIC DNA]</scope>
    <source>
        <strain evidence="2 3">CBS 109695</strain>
    </source>
</reference>
<dbReference type="InterPro" id="IPR011053">
    <property type="entry name" value="Single_hybrid_motif"/>
</dbReference>
<dbReference type="STRING" id="436010.A0A166R5K4"/>
<evidence type="ECO:0000313" key="2">
    <source>
        <dbReference type="EMBL" id="KZP27930.1"/>
    </source>
</evidence>
<dbReference type="InterPro" id="IPR055268">
    <property type="entry name" value="PCB-like"/>
</dbReference>
<proteinExistence type="predicted"/>
<dbReference type="GO" id="GO:0006094">
    <property type="term" value="P:gluconeogenesis"/>
    <property type="evidence" value="ECO:0007669"/>
    <property type="project" value="TreeGrafter"/>
</dbReference>
<accession>A0A166R5K4</accession>
<feature type="region of interest" description="Disordered" evidence="1">
    <location>
        <begin position="59"/>
        <end position="83"/>
    </location>
</feature>